<sequence>MEKQHFFILAILGFIWGGCNNNPVERNTIVFRNNTNHVQDSLIRMNELMRKLPGSNGCNISYEFNEDTIKINGCPGRTQDEIKADSSIAYSKFNRNEKSEFISLAHYLKRNYITAGYSYYNTKLWMYTYRELSDIDFHDSRDIAIIENADVAIVTQQSKILDRKGKIYLLSDKGAKIR</sequence>
<evidence type="ECO:0000313" key="2">
    <source>
        <dbReference type="Proteomes" id="UP000268007"/>
    </source>
</evidence>
<proteinExistence type="predicted"/>
<organism evidence="1 2">
    <name type="scientific">Mucilaginibacter gracilis</name>
    <dbReference type="NCBI Taxonomy" id="423350"/>
    <lineage>
        <taxon>Bacteria</taxon>
        <taxon>Pseudomonadati</taxon>
        <taxon>Bacteroidota</taxon>
        <taxon>Sphingobacteriia</taxon>
        <taxon>Sphingobacteriales</taxon>
        <taxon>Sphingobacteriaceae</taxon>
        <taxon>Mucilaginibacter</taxon>
    </lineage>
</organism>
<keyword evidence="2" id="KW-1185">Reference proteome</keyword>
<dbReference type="Proteomes" id="UP000268007">
    <property type="component" value="Unassembled WGS sequence"/>
</dbReference>
<comment type="caution">
    <text evidence="1">The sequence shown here is derived from an EMBL/GenBank/DDBJ whole genome shotgun (WGS) entry which is preliminary data.</text>
</comment>
<accession>A0A495J0F2</accession>
<dbReference type="OrthoDB" id="9855071at2"/>
<name>A0A495J0F2_9SPHI</name>
<reference evidence="1 2" key="1">
    <citation type="submission" date="2018-10" db="EMBL/GenBank/DDBJ databases">
        <title>Genomic Encyclopedia of Archaeal and Bacterial Type Strains, Phase II (KMG-II): from individual species to whole genera.</title>
        <authorList>
            <person name="Goeker M."/>
        </authorList>
    </citation>
    <scope>NUCLEOTIDE SEQUENCE [LARGE SCALE GENOMIC DNA]</scope>
    <source>
        <strain evidence="1 2">DSM 18602</strain>
    </source>
</reference>
<dbReference type="PROSITE" id="PS51257">
    <property type="entry name" value="PROKAR_LIPOPROTEIN"/>
    <property type="match status" value="1"/>
</dbReference>
<dbReference type="EMBL" id="RBKU01000001">
    <property type="protein sequence ID" value="RKR82455.1"/>
    <property type="molecule type" value="Genomic_DNA"/>
</dbReference>
<evidence type="ECO:0000313" key="1">
    <source>
        <dbReference type="EMBL" id="RKR82455.1"/>
    </source>
</evidence>
<dbReference type="AlphaFoldDB" id="A0A495J0F2"/>
<dbReference type="RefSeq" id="WP_121198054.1">
    <property type="nucleotide sequence ID" value="NZ_RBKU01000001.1"/>
</dbReference>
<gene>
    <name evidence="1" type="ORF">BDD43_2635</name>
</gene>
<protein>
    <submittedName>
        <fullName evidence="1">Uncharacterized protein</fullName>
    </submittedName>
</protein>